<evidence type="ECO:0000256" key="10">
    <source>
        <dbReference type="SAM" id="MobiDB-lite"/>
    </source>
</evidence>
<evidence type="ECO:0000256" key="4">
    <source>
        <dbReference type="ARBA" id="ARBA00023024"/>
    </source>
</evidence>
<comment type="caution">
    <text evidence="12">The sequence shown here is derived from an EMBL/GenBank/DDBJ whole genome shotgun (WGS) entry which is preliminary data.</text>
</comment>
<feature type="domain" description="GH18" evidence="11">
    <location>
        <begin position="84"/>
        <end position="386"/>
    </location>
</feature>
<evidence type="ECO:0000256" key="8">
    <source>
        <dbReference type="RuleBase" id="RU000489"/>
    </source>
</evidence>
<feature type="region of interest" description="Disordered" evidence="10">
    <location>
        <begin position="383"/>
        <end position="416"/>
    </location>
</feature>
<evidence type="ECO:0000256" key="5">
    <source>
        <dbReference type="ARBA" id="ARBA00023277"/>
    </source>
</evidence>
<keyword evidence="13" id="KW-1185">Reference proteome</keyword>
<dbReference type="InterPro" id="IPR036573">
    <property type="entry name" value="CBM_sf_5/12"/>
</dbReference>
<dbReference type="CDD" id="cd12215">
    <property type="entry name" value="ChiC_BD"/>
    <property type="match status" value="1"/>
</dbReference>
<name>A0AAD4BPW1_BOLED</name>
<dbReference type="Pfam" id="PF00704">
    <property type="entry name" value="Glyco_hydro_18"/>
    <property type="match status" value="1"/>
</dbReference>
<evidence type="ECO:0000256" key="7">
    <source>
        <dbReference type="ARBA" id="ARBA00023326"/>
    </source>
</evidence>
<comment type="similarity">
    <text evidence="9">Belongs to the glycosyl hydrolase 18 family.</text>
</comment>
<evidence type="ECO:0000313" key="13">
    <source>
        <dbReference type="Proteomes" id="UP001194468"/>
    </source>
</evidence>
<dbReference type="GO" id="GO:0000272">
    <property type="term" value="P:polysaccharide catabolic process"/>
    <property type="evidence" value="ECO:0007669"/>
    <property type="project" value="UniProtKB-KW"/>
</dbReference>
<keyword evidence="6 8" id="KW-0326">Glycosidase</keyword>
<dbReference type="InterPro" id="IPR001223">
    <property type="entry name" value="Glyco_hydro18_cat"/>
</dbReference>
<dbReference type="SUPFAM" id="SSF51445">
    <property type="entry name" value="(Trans)glycosidases"/>
    <property type="match status" value="1"/>
</dbReference>
<dbReference type="GO" id="GO:0008843">
    <property type="term" value="F:endochitinase activity"/>
    <property type="evidence" value="ECO:0007669"/>
    <property type="project" value="UniProtKB-EC"/>
</dbReference>
<comment type="catalytic activity">
    <reaction evidence="1">
        <text>Random endo-hydrolysis of N-acetyl-beta-D-glucosaminide (1-&gt;4)-beta-linkages in chitin and chitodextrins.</text>
        <dbReference type="EC" id="3.2.1.14"/>
    </reaction>
</comment>
<sequence length="465" mass="49191">MAMFDHVNAWKCIKDGHSSLPRFQAASLNSFEVYSRLCLCSAGSCPISFLALPKMVSQITPVIRLCLCLCFVASAMAFDMSRNTNLAVYWGQNSYGAVNLGNKAVWQQPIEHYCADNTIDTIPVAFLNEFYSTGNLPSINLANTCSTVDDPLFPGTNLPKCTFLAAGIETCQKAGKIITLSLGGAAGSAGFASDSEGAAYAQVIWNVFLGGSSNTRPFGTAVLDGIDMDIEGGSQAGYAAFLTALRKLMNGGNKRYYITAAPQCPFPDAYIGTTLNKFAFDAVYVQFYNNYCGVNNFANTNAWDFGMWDQWAKTVSPNKNVKVYIGAPASSSAASNGYVSASTLAGIISRTKSQYSSFGGVMLWDASQAYANGRYDQAVKAALTGSSGAPPSSPTSSSPSLTSSSPSPSTTKGAGCAGVSAWESTLIYLGDDQVTSNNQLWTAKWWTEGATPGGSEGVWTLVGPC</sequence>
<dbReference type="InterPro" id="IPR001579">
    <property type="entry name" value="Glyco_hydro_18_chit_AS"/>
</dbReference>
<evidence type="ECO:0000256" key="6">
    <source>
        <dbReference type="ARBA" id="ARBA00023295"/>
    </source>
</evidence>
<dbReference type="InterPro" id="IPR017853">
    <property type="entry name" value="GH"/>
</dbReference>
<keyword evidence="7" id="KW-0624">Polysaccharide degradation</keyword>
<dbReference type="PANTHER" id="PTHR45708">
    <property type="entry name" value="ENDOCHITINASE"/>
    <property type="match status" value="1"/>
</dbReference>
<dbReference type="Gene3D" id="3.20.20.80">
    <property type="entry name" value="Glycosidases"/>
    <property type="match status" value="1"/>
</dbReference>
<keyword evidence="5" id="KW-0119">Carbohydrate metabolism</keyword>
<proteinExistence type="inferred from homology"/>
<dbReference type="EMBL" id="WHUW01000021">
    <property type="protein sequence ID" value="KAF8436485.1"/>
    <property type="molecule type" value="Genomic_DNA"/>
</dbReference>
<evidence type="ECO:0000259" key="11">
    <source>
        <dbReference type="PROSITE" id="PS51910"/>
    </source>
</evidence>
<evidence type="ECO:0000313" key="12">
    <source>
        <dbReference type="EMBL" id="KAF8436485.1"/>
    </source>
</evidence>
<dbReference type="PANTHER" id="PTHR45708:SF49">
    <property type="entry name" value="ENDOCHITINASE"/>
    <property type="match status" value="1"/>
</dbReference>
<reference evidence="12" key="1">
    <citation type="submission" date="2019-10" db="EMBL/GenBank/DDBJ databases">
        <authorList>
            <consortium name="DOE Joint Genome Institute"/>
            <person name="Kuo A."/>
            <person name="Miyauchi S."/>
            <person name="Kiss E."/>
            <person name="Drula E."/>
            <person name="Kohler A."/>
            <person name="Sanchez-Garcia M."/>
            <person name="Andreopoulos B."/>
            <person name="Barry K.W."/>
            <person name="Bonito G."/>
            <person name="Buee M."/>
            <person name="Carver A."/>
            <person name="Chen C."/>
            <person name="Cichocki N."/>
            <person name="Clum A."/>
            <person name="Culley D."/>
            <person name="Crous P.W."/>
            <person name="Fauchery L."/>
            <person name="Girlanda M."/>
            <person name="Hayes R."/>
            <person name="Keri Z."/>
            <person name="LaButti K."/>
            <person name="Lipzen A."/>
            <person name="Lombard V."/>
            <person name="Magnuson J."/>
            <person name="Maillard F."/>
            <person name="Morin E."/>
            <person name="Murat C."/>
            <person name="Nolan M."/>
            <person name="Ohm R."/>
            <person name="Pangilinan J."/>
            <person name="Pereira M."/>
            <person name="Perotto S."/>
            <person name="Peter M."/>
            <person name="Riley R."/>
            <person name="Sitrit Y."/>
            <person name="Stielow B."/>
            <person name="Szollosi G."/>
            <person name="Zifcakova L."/>
            <person name="Stursova M."/>
            <person name="Spatafora J.W."/>
            <person name="Tedersoo L."/>
            <person name="Vaario L.-M."/>
            <person name="Yamada A."/>
            <person name="Yan M."/>
            <person name="Wang P."/>
            <person name="Xu J."/>
            <person name="Bruns T."/>
            <person name="Baldrian P."/>
            <person name="Vilgalys R."/>
            <person name="Henrissat B."/>
            <person name="Grigoriev I.V."/>
            <person name="Hibbett D."/>
            <person name="Nagy L.G."/>
            <person name="Martin F.M."/>
        </authorList>
    </citation>
    <scope>NUCLEOTIDE SEQUENCE</scope>
    <source>
        <strain evidence="12">BED1</strain>
    </source>
</reference>
<dbReference type="PROSITE" id="PS51910">
    <property type="entry name" value="GH18_2"/>
    <property type="match status" value="1"/>
</dbReference>
<dbReference type="GO" id="GO:0030246">
    <property type="term" value="F:carbohydrate binding"/>
    <property type="evidence" value="ECO:0007669"/>
    <property type="project" value="InterPro"/>
</dbReference>
<keyword evidence="3 8" id="KW-0378">Hydrolase</keyword>
<evidence type="ECO:0000256" key="3">
    <source>
        <dbReference type="ARBA" id="ARBA00022801"/>
    </source>
</evidence>
<protein>
    <recommendedName>
        <fullName evidence="2">chitinase</fullName>
        <ecNumber evidence="2">3.2.1.14</ecNumber>
    </recommendedName>
</protein>
<evidence type="ECO:0000256" key="1">
    <source>
        <dbReference type="ARBA" id="ARBA00000822"/>
    </source>
</evidence>
<dbReference type="AlphaFoldDB" id="A0AAD4BPW1"/>
<dbReference type="GO" id="GO:0006032">
    <property type="term" value="P:chitin catabolic process"/>
    <property type="evidence" value="ECO:0007669"/>
    <property type="project" value="UniProtKB-KW"/>
</dbReference>
<keyword evidence="4" id="KW-0146">Chitin degradation</keyword>
<organism evidence="12 13">
    <name type="scientific">Boletus edulis BED1</name>
    <dbReference type="NCBI Taxonomy" id="1328754"/>
    <lineage>
        <taxon>Eukaryota</taxon>
        <taxon>Fungi</taxon>
        <taxon>Dikarya</taxon>
        <taxon>Basidiomycota</taxon>
        <taxon>Agaricomycotina</taxon>
        <taxon>Agaricomycetes</taxon>
        <taxon>Agaricomycetidae</taxon>
        <taxon>Boletales</taxon>
        <taxon>Boletineae</taxon>
        <taxon>Boletaceae</taxon>
        <taxon>Boletoideae</taxon>
        <taxon>Boletus</taxon>
    </lineage>
</organism>
<dbReference type="InterPro" id="IPR003610">
    <property type="entry name" value="CBM5/12"/>
</dbReference>
<dbReference type="InterPro" id="IPR050542">
    <property type="entry name" value="Glycosyl_Hydrlase18_Chitinase"/>
</dbReference>
<evidence type="ECO:0000256" key="9">
    <source>
        <dbReference type="RuleBase" id="RU004453"/>
    </source>
</evidence>
<dbReference type="GO" id="GO:0005576">
    <property type="term" value="C:extracellular region"/>
    <property type="evidence" value="ECO:0007669"/>
    <property type="project" value="InterPro"/>
</dbReference>
<gene>
    <name evidence="12" type="ORF">L210DRAFT_3548126</name>
</gene>
<dbReference type="EC" id="3.2.1.14" evidence="2"/>
<feature type="compositionally biased region" description="Low complexity" evidence="10">
    <location>
        <begin position="383"/>
        <end position="411"/>
    </location>
</feature>
<dbReference type="Proteomes" id="UP001194468">
    <property type="component" value="Unassembled WGS sequence"/>
</dbReference>
<dbReference type="PROSITE" id="PS01095">
    <property type="entry name" value="GH18_1"/>
    <property type="match status" value="1"/>
</dbReference>
<dbReference type="SUPFAM" id="SSF51055">
    <property type="entry name" value="Carbohydrate binding domain"/>
    <property type="match status" value="1"/>
</dbReference>
<accession>A0AAD4BPW1</accession>
<dbReference type="SMART" id="SM00495">
    <property type="entry name" value="ChtBD3"/>
    <property type="match status" value="1"/>
</dbReference>
<reference evidence="12" key="2">
    <citation type="journal article" date="2020" name="Nat. Commun.">
        <title>Large-scale genome sequencing of mycorrhizal fungi provides insights into the early evolution of symbiotic traits.</title>
        <authorList>
            <person name="Miyauchi S."/>
            <person name="Kiss E."/>
            <person name="Kuo A."/>
            <person name="Drula E."/>
            <person name="Kohler A."/>
            <person name="Sanchez-Garcia M."/>
            <person name="Morin E."/>
            <person name="Andreopoulos B."/>
            <person name="Barry K.W."/>
            <person name="Bonito G."/>
            <person name="Buee M."/>
            <person name="Carver A."/>
            <person name="Chen C."/>
            <person name="Cichocki N."/>
            <person name="Clum A."/>
            <person name="Culley D."/>
            <person name="Crous P.W."/>
            <person name="Fauchery L."/>
            <person name="Girlanda M."/>
            <person name="Hayes R.D."/>
            <person name="Keri Z."/>
            <person name="LaButti K."/>
            <person name="Lipzen A."/>
            <person name="Lombard V."/>
            <person name="Magnuson J."/>
            <person name="Maillard F."/>
            <person name="Murat C."/>
            <person name="Nolan M."/>
            <person name="Ohm R.A."/>
            <person name="Pangilinan J."/>
            <person name="Pereira M.F."/>
            <person name="Perotto S."/>
            <person name="Peter M."/>
            <person name="Pfister S."/>
            <person name="Riley R."/>
            <person name="Sitrit Y."/>
            <person name="Stielow J.B."/>
            <person name="Szollosi G."/>
            <person name="Zifcakova L."/>
            <person name="Stursova M."/>
            <person name="Spatafora J.W."/>
            <person name="Tedersoo L."/>
            <person name="Vaario L.M."/>
            <person name="Yamada A."/>
            <person name="Yan M."/>
            <person name="Wang P."/>
            <person name="Xu J."/>
            <person name="Bruns T."/>
            <person name="Baldrian P."/>
            <person name="Vilgalys R."/>
            <person name="Dunand C."/>
            <person name="Henrissat B."/>
            <person name="Grigoriev I.V."/>
            <person name="Hibbett D."/>
            <person name="Nagy L.G."/>
            <person name="Martin F.M."/>
        </authorList>
    </citation>
    <scope>NUCLEOTIDE SEQUENCE</scope>
    <source>
        <strain evidence="12">BED1</strain>
    </source>
</reference>
<evidence type="ECO:0000256" key="2">
    <source>
        <dbReference type="ARBA" id="ARBA00012729"/>
    </source>
</evidence>
<dbReference type="Gene3D" id="2.10.10.20">
    <property type="entry name" value="Carbohydrate-binding module superfamily 5/12"/>
    <property type="match status" value="1"/>
</dbReference>